<gene>
    <name evidence="6" type="primary">frr</name>
    <name evidence="9" type="ORF">DCR58_04270</name>
</gene>
<evidence type="ECO:0000256" key="6">
    <source>
        <dbReference type="HAMAP-Rule" id="MF_00040"/>
    </source>
</evidence>
<sequence length="185" mass="20830">MINDIIKDAKERMEKSVESLRSQMSKVRTGRAHPSILDSVMVNYYGVDTPLKQLANITTEDSRTLALTVFDKSSAQAVEKAILTSDLGLNPASAGAVIRIPLPPLTEERRRDLVKIVRAEAEQARVAVRNIRRDANNDLKELLKEKEITEDEEHSAEDDVQKLTDTYVKKIDESLKAKEQDLMEV</sequence>
<comment type="similarity">
    <text evidence="2 6">Belongs to the RRF family.</text>
</comment>
<dbReference type="InterPro" id="IPR036191">
    <property type="entry name" value="RRF_sf"/>
</dbReference>
<comment type="function">
    <text evidence="5 6">Responsible for the release of ribosomes from messenger RNA at the termination of protein biosynthesis. May increase the efficiency of translation by recycling ribosomes from one round of translation to another.</text>
</comment>
<dbReference type="HAMAP" id="MF_00040">
    <property type="entry name" value="RRF"/>
    <property type="match status" value="1"/>
</dbReference>
<evidence type="ECO:0000313" key="9">
    <source>
        <dbReference type="EMBL" id="HAR55986.1"/>
    </source>
</evidence>
<keyword evidence="3 6" id="KW-0963">Cytoplasm</keyword>
<protein>
    <recommendedName>
        <fullName evidence="6">Ribosome-recycling factor</fullName>
        <shortName evidence="6">RRF</shortName>
    </recommendedName>
    <alternativeName>
        <fullName evidence="6">Ribosome-releasing factor</fullName>
    </alternativeName>
</protein>
<comment type="subcellular location">
    <subcellularLocation>
        <location evidence="1 6">Cytoplasm</location>
    </subcellularLocation>
</comment>
<proteinExistence type="inferred from homology"/>
<dbReference type="AlphaFoldDB" id="A0A348WN74"/>
<keyword evidence="7" id="KW-0175">Coiled coil</keyword>
<accession>A0A348WN74</accession>
<dbReference type="Gene3D" id="3.30.1360.40">
    <property type="match status" value="1"/>
</dbReference>
<dbReference type="InterPro" id="IPR023584">
    <property type="entry name" value="Ribosome_recyc_fac_dom"/>
</dbReference>
<dbReference type="NCBIfam" id="TIGR00496">
    <property type="entry name" value="frr"/>
    <property type="match status" value="1"/>
</dbReference>
<dbReference type="Proteomes" id="UP000262878">
    <property type="component" value="Unassembled WGS sequence"/>
</dbReference>
<evidence type="ECO:0000259" key="8">
    <source>
        <dbReference type="Pfam" id="PF01765"/>
    </source>
</evidence>
<evidence type="ECO:0000256" key="7">
    <source>
        <dbReference type="SAM" id="Coils"/>
    </source>
</evidence>
<dbReference type="PANTHER" id="PTHR20982">
    <property type="entry name" value="RIBOSOME RECYCLING FACTOR"/>
    <property type="match status" value="1"/>
</dbReference>
<evidence type="ECO:0000256" key="5">
    <source>
        <dbReference type="ARBA" id="ARBA00025050"/>
    </source>
</evidence>
<dbReference type="SUPFAM" id="SSF55194">
    <property type="entry name" value="Ribosome recycling factor, RRF"/>
    <property type="match status" value="1"/>
</dbReference>
<dbReference type="GO" id="GO:0002184">
    <property type="term" value="P:cytoplasmic translational termination"/>
    <property type="evidence" value="ECO:0007669"/>
    <property type="project" value="TreeGrafter"/>
</dbReference>
<evidence type="ECO:0000256" key="1">
    <source>
        <dbReference type="ARBA" id="ARBA00004496"/>
    </source>
</evidence>
<dbReference type="FunFam" id="1.10.132.20:FF:000001">
    <property type="entry name" value="Ribosome-recycling factor"/>
    <property type="match status" value="1"/>
</dbReference>
<reference evidence="9 10" key="1">
    <citation type="journal article" date="2018" name="Nat. Biotechnol.">
        <title>A standardized bacterial taxonomy based on genome phylogeny substantially revises the tree of life.</title>
        <authorList>
            <person name="Parks D.H."/>
            <person name="Chuvochina M."/>
            <person name="Waite D.W."/>
            <person name="Rinke C."/>
            <person name="Skarshewski A."/>
            <person name="Chaumeil P.A."/>
            <person name="Hugenholtz P."/>
        </authorList>
    </citation>
    <scope>NUCLEOTIDE SEQUENCE [LARGE SCALE GENOMIC DNA]</scope>
    <source>
        <strain evidence="9">UBA9360</strain>
    </source>
</reference>
<dbReference type="Pfam" id="PF01765">
    <property type="entry name" value="RRF"/>
    <property type="match status" value="1"/>
</dbReference>
<dbReference type="PANTHER" id="PTHR20982:SF3">
    <property type="entry name" value="MITOCHONDRIAL RIBOSOME RECYCLING FACTOR PSEUDO 1"/>
    <property type="match status" value="1"/>
</dbReference>
<feature type="coiled-coil region" evidence="7">
    <location>
        <begin position="125"/>
        <end position="166"/>
    </location>
</feature>
<dbReference type="EMBL" id="DMUP01000094">
    <property type="protein sequence ID" value="HAR55986.1"/>
    <property type="molecule type" value="Genomic_DNA"/>
</dbReference>
<comment type="caution">
    <text evidence="9">The sequence shown here is derived from an EMBL/GenBank/DDBJ whole genome shotgun (WGS) entry which is preliminary data.</text>
</comment>
<dbReference type="GO" id="GO:0043023">
    <property type="term" value="F:ribosomal large subunit binding"/>
    <property type="evidence" value="ECO:0007669"/>
    <property type="project" value="TreeGrafter"/>
</dbReference>
<evidence type="ECO:0000256" key="2">
    <source>
        <dbReference type="ARBA" id="ARBA00005912"/>
    </source>
</evidence>
<keyword evidence="4 6" id="KW-0648">Protein biosynthesis</keyword>
<dbReference type="GO" id="GO:0005829">
    <property type="term" value="C:cytosol"/>
    <property type="evidence" value="ECO:0007669"/>
    <property type="project" value="GOC"/>
</dbReference>
<dbReference type="STRING" id="314276.OS145_13109"/>
<dbReference type="InterPro" id="IPR002661">
    <property type="entry name" value="Ribosome_recyc_fac"/>
</dbReference>
<name>A0A348WN74_9GAMM</name>
<feature type="domain" description="Ribosome recycling factor" evidence="8">
    <location>
        <begin position="21"/>
        <end position="183"/>
    </location>
</feature>
<dbReference type="FunFam" id="3.30.1360.40:FF:000001">
    <property type="entry name" value="Ribosome-recycling factor"/>
    <property type="match status" value="1"/>
</dbReference>
<evidence type="ECO:0000256" key="4">
    <source>
        <dbReference type="ARBA" id="ARBA00022917"/>
    </source>
</evidence>
<dbReference type="Gene3D" id="1.10.132.20">
    <property type="entry name" value="Ribosome-recycling factor"/>
    <property type="match status" value="1"/>
</dbReference>
<dbReference type="CDD" id="cd00520">
    <property type="entry name" value="RRF"/>
    <property type="match status" value="1"/>
</dbReference>
<evidence type="ECO:0000313" key="10">
    <source>
        <dbReference type="Proteomes" id="UP000262878"/>
    </source>
</evidence>
<organism evidence="9 10">
    <name type="scientific">Idiomarina baltica</name>
    <dbReference type="NCBI Taxonomy" id="190892"/>
    <lineage>
        <taxon>Bacteria</taxon>
        <taxon>Pseudomonadati</taxon>
        <taxon>Pseudomonadota</taxon>
        <taxon>Gammaproteobacteria</taxon>
        <taxon>Alteromonadales</taxon>
        <taxon>Idiomarinaceae</taxon>
        <taxon>Idiomarina</taxon>
    </lineage>
</organism>
<evidence type="ECO:0000256" key="3">
    <source>
        <dbReference type="ARBA" id="ARBA00022490"/>
    </source>
</evidence>